<evidence type="ECO:0008006" key="3">
    <source>
        <dbReference type="Google" id="ProtNLM"/>
    </source>
</evidence>
<comment type="caution">
    <text evidence="1">The sequence shown here is derived from an EMBL/GenBank/DDBJ whole genome shotgun (WGS) entry which is preliminary data.</text>
</comment>
<evidence type="ECO:0000313" key="1">
    <source>
        <dbReference type="EMBL" id="MFD1392912.1"/>
    </source>
</evidence>
<keyword evidence="2" id="KW-1185">Reference proteome</keyword>
<sequence>MNELKLAQYALDNLSARRLGEEIGISQADLARLKDGRVALQASPYATVHALAEVALGRLNSEALHIVQKVKTSREGTRFTGMLDFTPSELGDISHWGVRTSYTIARAICTDAPDLMASFVLMMMGRPYAYQARDQFEVLTEAIEAVLFNLQNADLSVRLPNFVASDGTRYYRILANWHLLQDPAGEETWARLATTVQSLEIRWEDHCSLYSPVRVRMTTFQPGGDGDC</sequence>
<gene>
    <name evidence="1" type="ORF">ACFQ3L_04810</name>
</gene>
<reference evidence="2" key="1">
    <citation type="journal article" date="2019" name="Int. J. Syst. Evol. Microbiol.">
        <title>The Global Catalogue of Microorganisms (GCM) 10K type strain sequencing project: providing services to taxonomists for standard genome sequencing and annotation.</title>
        <authorList>
            <consortium name="The Broad Institute Genomics Platform"/>
            <consortium name="The Broad Institute Genome Sequencing Center for Infectious Disease"/>
            <person name="Wu L."/>
            <person name="Ma J."/>
        </authorList>
    </citation>
    <scope>NUCLEOTIDE SEQUENCE [LARGE SCALE GENOMIC DNA]</scope>
    <source>
        <strain evidence="2">CCM 8911</strain>
    </source>
</reference>
<evidence type="ECO:0000313" key="2">
    <source>
        <dbReference type="Proteomes" id="UP001597249"/>
    </source>
</evidence>
<accession>A0ABW4B797</accession>
<dbReference type="RefSeq" id="WP_125584959.1">
    <property type="nucleotide sequence ID" value="NZ_JBHTMO010000013.1"/>
</dbReference>
<organism evidence="1 2">
    <name type="scientific">Lacticaseibacillus jixianensis</name>
    <dbReference type="NCBI Taxonomy" id="2486012"/>
    <lineage>
        <taxon>Bacteria</taxon>
        <taxon>Bacillati</taxon>
        <taxon>Bacillota</taxon>
        <taxon>Bacilli</taxon>
        <taxon>Lactobacillales</taxon>
        <taxon>Lactobacillaceae</taxon>
        <taxon>Lacticaseibacillus</taxon>
    </lineage>
</organism>
<proteinExistence type="predicted"/>
<protein>
    <recommendedName>
        <fullName evidence="3">HTH cro/C1-type domain-containing protein</fullName>
    </recommendedName>
</protein>
<name>A0ABW4B797_9LACO</name>
<dbReference type="Proteomes" id="UP001597249">
    <property type="component" value="Unassembled WGS sequence"/>
</dbReference>
<dbReference type="EMBL" id="JBHTMO010000013">
    <property type="protein sequence ID" value="MFD1392912.1"/>
    <property type="molecule type" value="Genomic_DNA"/>
</dbReference>